<dbReference type="Proteomes" id="UP000789920">
    <property type="component" value="Unassembled WGS sequence"/>
</dbReference>
<keyword evidence="2" id="KW-1185">Reference proteome</keyword>
<evidence type="ECO:0000313" key="1">
    <source>
        <dbReference type="EMBL" id="CAG8578673.1"/>
    </source>
</evidence>
<evidence type="ECO:0000313" key="2">
    <source>
        <dbReference type="Proteomes" id="UP000789920"/>
    </source>
</evidence>
<organism evidence="1 2">
    <name type="scientific">Racocetra persica</name>
    <dbReference type="NCBI Taxonomy" id="160502"/>
    <lineage>
        <taxon>Eukaryota</taxon>
        <taxon>Fungi</taxon>
        <taxon>Fungi incertae sedis</taxon>
        <taxon>Mucoromycota</taxon>
        <taxon>Glomeromycotina</taxon>
        <taxon>Glomeromycetes</taxon>
        <taxon>Diversisporales</taxon>
        <taxon>Gigasporaceae</taxon>
        <taxon>Racocetra</taxon>
    </lineage>
</organism>
<reference evidence="1" key="1">
    <citation type="submission" date="2021-06" db="EMBL/GenBank/DDBJ databases">
        <authorList>
            <person name="Kallberg Y."/>
            <person name="Tangrot J."/>
            <person name="Rosling A."/>
        </authorList>
    </citation>
    <scope>NUCLEOTIDE SEQUENCE</scope>
    <source>
        <strain evidence="1">MA461A</strain>
    </source>
</reference>
<accession>A0ACA9MBN8</accession>
<feature type="non-terminal residue" evidence="1">
    <location>
        <position position="1"/>
    </location>
</feature>
<proteinExistence type="predicted"/>
<sequence>KNDERTLKVPPKKTSKKHQRKEPVERATKSAVEPLKRARMRRMK</sequence>
<comment type="caution">
    <text evidence="1">The sequence shown here is derived from an EMBL/GenBank/DDBJ whole genome shotgun (WGS) entry which is preliminary data.</text>
</comment>
<name>A0ACA9MBN8_9GLOM</name>
<gene>
    <name evidence="1" type="ORF">RPERSI_LOCUS5048</name>
</gene>
<dbReference type="EMBL" id="CAJVQC010007398">
    <property type="protein sequence ID" value="CAG8578673.1"/>
    <property type="molecule type" value="Genomic_DNA"/>
</dbReference>
<protein>
    <submittedName>
        <fullName evidence="1">4055_t:CDS:1</fullName>
    </submittedName>
</protein>